<evidence type="ECO:0008006" key="9">
    <source>
        <dbReference type="Google" id="ProtNLM"/>
    </source>
</evidence>
<protein>
    <recommendedName>
        <fullName evidence="9">DNA-binding response regulator</fullName>
    </recommendedName>
</protein>
<dbReference type="Proteomes" id="UP000186040">
    <property type="component" value="Unassembled WGS sequence"/>
</dbReference>
<evidence type="ECO:0000256" key="4">
    <source>
        <dbReference type="PROSITE-ProRule" id="PRU00169"/>
    </source>
</evidence>
<dbReference type="PRINTS" id="PR00038">
    <property type="entry name" value="HTHLUXR"/>
</dbReference>
<sequence length="227" mass="24388">MELVRLWLVDDHELVTEALAARLAEVADLWVVGRGATDDPDLVSRLERDRPAVVSVDPDTSRVDEGELFDAVRRGAPQARLVVLSGLVDTARVVAAARAGADAWVPKAEGVERVVEVVRGVARGQGWYPPEHLGAVLRAFRDEVARYREGRDPLAALSGREREVLAALVDGLRGPEIAVRLGLSSNTVRTHTHALYGKLGVHSRLAAVSAGRAAGLVPQRGDLPRSS</sequence>
<dbReference type="InterPro" id="IPR000792">
    <property type="entry name" value="Tscrpt_reg_LuxR_C"/>
</dbReference>
<comment type="caution">
    <text evidence="7">The sequence shown here is derived from an EMBL/GenBank/DDBJ whole genome shotgun (WGS) entry which is preliminary data.</text>
</comment>
<dbReference type="Pfam" id="PF00072">
    <property type="entry name" value="Response_reg"/>
    <property type="match status" value="1"/>
</dbReference>
<dbReference type="CDD" id="cd06170">
    <property type="entry name" value="LuxR_C_like"/>
    <property type="match status" value="1"/>
</dbReference>
<evidence type="ECO:0000259" key="5">
    <source>
        <dbReference type="PROSITE" id="PS50043"/>
    </source>
</evidence>
<dbReference type="InterPro" id="IPR001789">
    <property type="entry name" value="Sig_transdc_resp-reg_receiver"/>
</dbReference>
<evidence type="ECO:0000313" key="7">
    <source>
        <dbReference type="EMBL" id="OLR91668.1"/>
    </source>
</evidence>
<feature type="domain" description="Response regulatory" evidence="6">
    <location>
        <begin position="5"/>
        <end position="122"/>
    </location>
</feature>
<evidence type="ECO:0000256" key="1">
    <source>
        <dbReference type="ARBA" id="ARBA00023015"/>
    </source>
</evidence>
<dbReference type="GO" id="GO:0006355">
    <property type="term" value="P:regulation of DNA-templated transcription"/>
    <property type="evidence" value="ECO:0007669"/>
    <property type="project" value="InterPro"/>
</dbReference>
<keyword evidence="4" id="KW-0597">Phosphoprotein</keyword>
<dbReference type="PROSITE" id="PS50043">
    <property type="entry name" value="HTH_LUXR_2"/>
    <property type="match status" value="1"/>
</dbReference>
<dbReference type="InterPro" id="IPR016032">
    <property type="entry name" value="Sig_transdc_resp-reg_C-effctor"/>
</dbReference>
<accession>A0A1Q9LI08</accession>
<dbReference type="Pfam" id="PF00196">
    <property type="entry name" value="GerE"/>
    <property type="match status" value="1"/>
</dbReference>
<evidence type="ECO:0000313" key="8">
    <source>
        <dbReference type="Proteomes" id="UP000186040"/>
    </source>
</evidence>
<dbReference type="InterPro" id="IPR011006">
    <property type="entry name" value="CheY-like_superfamily"/>
</dbReference>
<feature type="domain" description="HTH luxR-type" evidence="5">
    <location>
        <begin position="150"/>
        <end position="215"/>
    </location>
</feature>
<dbReference type="GO" id="GO:0000160">
    <property type="term" value="P:phosphorelay signal transduction system"/>
    <property type="evidence" value="ECO:0007669"/>
    <property type="project" value="InterPro"/>
</dbReference>
<evidence type="ECO:0000256" key="2">
    <source>
        <dbReference type="ARBA" id="ARBA00023125"/>
    </source>
</evidence>
<dbReference type="SUPFAM" id="SSF46894">
    <property type="entry name" value="C-terminal effector domain of the bipartite response regulators"/>
    <property type="match status" value="1"/>
</dbReference>
<name>A0A1Q9LI08_9PSEU</name>
<reference evidence="7 8" key="1">
    <citation type="submission" date="2016-10" db="EMBL/GenBank/DDBJ databases">
        <title>The Draft Genome Sequence of Actinokineospora bangkokensis 44EHWT reveals the biosynthetic pathway of antifungal compounds Thailandins with unusual extender unit butylmalonyl-CoA.</title>
        <authorList>
            <person name="Greule A."/>
            <person name="Intra B."/>
            <person name="Flemming S."/>
            <person name="Rommel M.G."/>
            <person name="Panbangred W."/>
            <person name="Bechthold A."/>
        </authorList>
    </citation>
    <scope>NUCLEOTIDE SEQUENCE [LARGE SCALE GENOMIC DNA]</scope>
    <source>
        <strain evidence="7 8">44EHW</strain>
    </source>
</reference>
<dbReference type="EMBL" id="MKQR01000021">
    <property type="protein sequence ID" value="OLR91668.1"/>
    <property type="molecule type" value="Genomic_DNA"/>
</dbReference>
<keyword evidence="3" id="KW-0804">Transcription</keyword>
<dbReference type="OrthoDB" id="5189221at2"/>
<dbReference type="PROSITE" id="PS50110">
    <property type="entry name" value="RESPONSE_REGULATORY"/>
    <property type="match status" value="1"/>
</dbReference>
<evidence type="ECO:0000256" key="3">
    <source>
        <dbReference type="ARBA" id="ARBA00023163"/>
    </source>
</evidence>
<dbReference type="AlphaFoldDB" id="A0A1Q9LI08"/>
<keyword evidence="2" id="KW-0238">DNA-binding</keyword>
<evidence type="ECO:0000259" key="6">
    <source>
        <dbReference type="PROSITE" id="PS50110"/>
    </source>
</evidence>
<feature type="modified residue" description="4-aspartylphosphate" evidence="4">
    <location>
        <position position="57"/>
    </location>
</feature>
<dbReference type="GO" id="GO:0003677">
    <property type="term" value="F:DNA binding"/>
    <property type="evidence" value="ECO:0007669"/>
    <property type="project" value="UniProtKB-KW"/>
</dbReference>
<keyword evidence="1" id="KW-0805">Transcription regulation</keyword>
<dbReference type="STRING" id="1193682.BJP25_25650"/>
<dbReference type="Gene3D" id="3.40.50.2300">
    <property type="match status" value="1"/>
</dbReference>
<dbReference type="SMART" id="SM00421">
    <property type="entry name" value="HTH_LUXR"/>
    <property type="match status" value="1"/>
</dbReference>
<keyword evidence="8" id="KW-1185">Reference proteome</keyword>
<dbReference type="RefSeq" id="WP_075976739.1">
    <property type="nucleotide sequence ID" value="NZ_MKQR01000021.1"/>
</dbReference>
<gene>
    <name evidence="7" type="ORF">BJP25_25650</name>
</gene>
<proteinExistence type="predicted"/>
<dbReference type="PANTHER" id="PTHR44688:SF16">
    <property type="entry name" value="DNA-BINDING TRANSCRIPTIONAL ACTIVATOR DEVR_DOSR"/>
    <property type="match status" value="1"/>
</dbReference>
<dbReference type="PANTHER" id="PTHR44688">
    <property type="entry name" value="DNA-BINDING TRANSCRIPTIONAL ACTIVATOR DEVR_DOSR"/>
    <property type="match status" value="1"/>
</dbReference>
<organism evidence="7 8">
    <name type="scientific">Actinokineospora bangkokensis</name>
    <dbReference type="NCBI Taxonomy" id="1193682"/>
    <lineage>
        <taxon>Bacteria</taxon>
        <taxon>Bacillati</taxon>
        <taxon>Actinomycetota</taxon>
        <taxon>Actinomycetes</taxon>
        <taxon>Pseudonocardiales</taxon>
        <taxon>Pseudonocardiaceae</taxon>
        <taxon>Actinokineospora</taxon>
    </lineage>
</organism>
<dbReference type="SUPFAM" id="SSF52172">
    <property type="entry name" value="CheY-like"/>
    <property type="match status" value="1"/>
</dbReference>